<comment type="caution">
    <text evidence="3">The sequence shown here is derived from an EMBL/GenBank/DDBJ whole genome shotgun (WGS) entry which is preliminary data.</text>
</comment>
<dbReference type="InterPro" id="IPR019734">
    <property type="entry name" value="TPR_rpt"/>
</dbReference>
<dbReference type="AlphaFoldDB" id="X1M182"/>
<evidence type="ECO:0000313" key="3">
    <source>
        <dbReference type="EMBL" id="GAI08430.1"/>
    </source>
</evidence>
<dbReference type="EMBL" id="BARV01007470">
    <property type="protein sequence ID" value="GAI08430.1"/>
    <property type="molecule type" value="Genomic_DNA"/>
</dbReference>
<name>X1M182_9ZZZZ</name>
<dbReference type="SUPFAM" id="SSF48452">
    <property type="entry name" value="TPR-like"/>
    <property type="match status" value="1"/>
</dbReference>
<accession>X1M182</accession>
<feature type="region of interest" description="Disordered" evidence="1">
    <location>
        <begin position="85"/>
        <end position="104"/>
    </location>
</feature>
<dbReference type="PROSITE" id="PS50005">
    <property type="entry name" value="TPR"/>
    <property type="match status" value="1"/>
</dbReference>
<dbReference type="Gene3D" id="1.25.40.10">
    <property type="entry name" value="Tetratricopeptide repeat domain"/>
    <property type="match status" value="1"/>
</dbReference>
<reference evidence="3" key="1">
    <citation type="journal article" date="2014" name="Front. Microbiol.">
        <title>High frequency of phylogenetically diverse reductive dehalogenase-homologous genes in deep subseafloor sedimentary metagenomes.</title>
        <authorList>
            <person name="Kawai M."/>
            <person name="Futagami T."/>
            <person name="Toyoda A."/>
            <person name="Takaki Y."/>
            <person name="Nishi S."/>
            <person name="Hori S."/>
            <person name="Arai W."/>
            <person name="Tsubouchi T."/>
            <person name="Morono Y."/>
            <person name="Uchiyama I."/>
            <person name="Ito T."/>
            <person name="Fujiyama A."/>
            <person name="Inagaki F."/>
            <person name="Takami H."/>
        </authorList>
    </citation>
    <scope>NUCLEOTIDE SEQUENCE</scope>
    <source>
        <strain evidence="3">Expedition CK06-06</strain>
    </source>
</reference>
<evidence type="ECO:0000259" key="2">
    <source>
        <dbReference type="Pfam" id="PF09976"/>
    </source>
</evidence>
<dbReference type="InterPro" id="IPR018704">
    <property type="entry name" value="SecYEG/CpoB_TPR"/>
</dbReference>
<proteinExistence type="predicted"/>
<feature type="compositionally biased region" description="Basic and acidic residues" evidence="1">
    <location>
        <begin position="85"/>
        <end position="96"/>
    </location>
</feature>
<protein>
    <recommendedName>
        <fullName evidence="2">Ancillary SecYEG translocon subunit/Cell division coordinator CpoB TPR domain-containing protein</fullName>
    </recommendedName>
</protein>
<dbReference type="InterPro" id="IPR011990">
    <property type="entry name" value="TPR-like_helical_dom_sf"/>
</dbReference>
<dbReference type="Pfam" id="PF09976">
    <property type="entry name" value="TPR_21"/>
    <property type="match status" value="1"/>
</dbReference>
<feature type="domain" description="Ancillary SecYEG translocon subunit/Cell division coordinator CpoB TPR" evidence="2">
    <location>
        <begin position="27"/>
        <end position="85"/>
    </location>
</feature>
<organism evidence="3">
    <name type="scientific">marine sediment metagenome</name>
    <dbReference type="NCBI Taxonomy" id="412755"/>
    <lineage>
        <taxon>unclassified sequences</taxon>
        <taxon>metagenomes</taxon>
        <taxon>ecological metagenomes</taxon>
    </lineage>
</organism>
<evidence type="ECO:0000256" key="1">
    <source>
        <dbReference type="SAM" id="MobiDB-lite"/>
    </source>
</evidence>
<sequence>MPAQELINKALEIDPDNGAYIDSLGWVYFKKGMIDEALVEIEKAAGLLEDAEIFEHLGDIYQAKGYIERARGAYERALGLEPERKSAQERLEKLKPENPINASR</sequence>
<gene>
    <name evidence="3" type="ORF">S06H3_15204</name>
</gene>